<protein>
    <recommendedName>
        <fullName evidence="3">F5/8 type C domain</fullName>
    </recommendedName>
</protein>
<gene>
    <name evidence="1" type="ORF">BatF92_24150</name>
</gene>
<dbReference type="EMBL" id="AP022660">
    <property type="protein sequence ID" value="BCA50473.1"/>
    <property type="molecule type" value="Genomic_DNA"/>
</dbReference>
<dbReference type="PROSITE" id="PS51257">
    <property type="entry name" value="PROKAR_LIPOPROTEIN"/>
    <property type="match status" value="1"/>
</dbReference>
<dbReference type="InterPro" id="IPR038765">
    <property type="entry name" value="Papain-like_cys_pep_sf"/>
</dbReference>
<name>A0A679HGW8_BACT4</name>
<dbReference type="PANTHER" id="PTHR35532">
    <property type="entry name" value="SIMILAR TO POLYHYDROXYALKANOATE DEPOLYMERASE"/>
    <property type="match status" value="1"/>
</dbReference>
<dbReference type="Proteomes" id="UP000500882">
    <property type="component" value="Chromosome"/>
</dbReference>
<dbReference type="AlphaFoldDB" id="A0A679HGW8"/>
<evidence type="ECO:0008006" key="3">
    <source>
        <dbReference type="Google" id="ProtNLM"/>
    </source>
</evidence>
<dbReference type="PANTHER" id="PTHR35532:SF5">
    <property type="entry name" value="CARBOHYDRATE-BINDING DOMAIN-CONTAINING PROTEIN"/>
    <property type="match status" value="1"/>
</dbReference>
<dbReference type="Gene3D" id="2.60.120.260">
    <property type="entry name" value="Galactose-binding domain-like"/>
    <property type="match status" value="1"/>
</dbReference>
<organism evidence="1 2">
    <name type="scientific">Bacteroides thetaiotaomicron</name>
    <dbReference type="NCBI Taxonomy" id="818"/>
    <lineage>
        <taxon>Bacteria</taxon>
        <taxon>Pseudomonadati</taxon>
        <taxon>Bacteroidota</taxon>
        <taxon>Bacteroidia</taxon>
        <taxon>Bacteroidales</taxon>
        <taxon>Bacteroidaceae</taxon>
        <taxon>Bacteroides</taxon>
    </lineage>
</organism>
<dbReference type="SUPFAM" id="SSF54001">
    <property type="entry name" value="Cysteine proteinases"/>
    <property type="match status" value="1"/>
</dbReference>
<evidence type="ECO:0000313" key="1">
    <source>
        <dbReference type="EMBL" id="BCA50473.1"/>
    </source>
</evidence>
<dbReference type="RefSeq" id="WP_232080047.1">
    <property type="nucleotide sequence ID" value="NZ_AP022660.1"/>
</dbReference>
<proteinExistence type="predicted"/>
<sequence>MKKVQKVAMKNINLVISFVLVLLITISCSTGDRRLEQALTFAGDNRAELEKVLAHYSSDPQKLEAARFLMRNMPHWYTYEGWQLDSVRNLLTQDSLPVGLIKDMKKEPFYSLPKVYDAQVITAAYLIENIDLAFDVWKKYPWNRNLTFDDFCELILPYRIADEPLTSWRKLYHDYYASVLDSVYQGEDVVEACHVVCKELRKKDFYYFTDINVPHLDALLLFHRPLGYCRESCDLTQYAMRACGIPVATEFFRYSPDYQHYHSWNTLRDTTGRFIVFDFEELEPTREMPHSDGRKKGKVYRYCFGEQDISIPATDVTDTKVPFFFRNRCVKDVTVNYFGENEVTVPVETKDQYIYLGVFNPNRWILVDMAEREGDKVTFHHLEPDIIYHVLRFDGEKQHSAGYPFIFKNGKAEVLDVNIENWEKVVLTRKMSMKPRIFEWSYRAIIGVRIEGANDPSFRQADLLYEFEDTLATNYYRLDPLNTSNKYRYIRYSPPAGTQMELAELALYEDTLCTMKIPLHRMNDVMPVYDMDNITDGNIITYFLATDKEKSSSVIYQLERESSIGKIGFAPRNDDNYVWPGDCYELFYQNGINGWKSLGTQIAGEDRKLYYSVPKNALLWLRDRTRGREEQIFVYRNGKQYFTIDIN</sequence>
<reference evidence="1 2" key="1">
    <citation type="submission" date="2020-02" db="EMBL/GenBank/DDBJ databases">
        <title>Whole-genome sequencing and comparative analysis of the genomes of Bacteroides thetaiotaomicron and Escherichia coli isolated from a healthy resident in Vietnam.</title>
        <authorList>
            <person name="Mohsin M."/>
            <person name="Tanaka K."/>
            <person name="Kawahara R."/>
            <person name="Kondo S."/>
            <person name="Noguchi H."/>
            <person name="Motooka D."/>
            <person name="Nakamura S."/>
            <person name="Khong D.T."/>
            <person name="Nguyen T.N."/>
            <person name="Tran H.T."/>
            <person name="Yamamoto Y."/>
        </authorList>
    </citation>
    <scope>NUCLEOTIDE SEQUENCE [LARGE SCALE GENOMIC DNA]</scope>
    <source>
        <strain evidence="1 2">F9-2</strain>
    </source>
</reference>
<evidence type="ECO:0000313" key="2">
    <source>
        <dbReference type="Proteomes" id="UP000500882"/>
    </source>
</evidence>
<accession>A0A679HGW8</accession>